<dbReference type="Gene3D" id="3.40.630.30">
    <property type="match status" value="1"/>
</dbReference>
<evidence type="ECO:0000313" key="2">
    <source>
        <dbReference type="EMBL" id="RAO70559.1"/>
    </source>
</evidence>
<dbReference type="InterPro" id="IPR051908">
    <property type="entry name" value="Ribosomal_N-acetyltransferase"/>
</dbReference>
<protein>
    <recommendedName>
        <fullName evidence="1">N-acetyltransferase domain-containing protein</fullName>
    </recommendedName>
</protein>
<dbReference type="Proteomes" id="UP000249363">
    <property type="component" value="Unassembled WGS sequence"/>
</dbReference>
<reference evidence="2 3" key="1">
    <citation type="journal article" date="2017" name="Biotechnol. Biofuels">
        <title>Differential beta-glucosidase expression as a function of carbon source availability in Talaromyces amestolkiae: a genomic and proteomic approach.</title>
        <authorList>
            <person name="de Eugenio L.I."/>
            <person name="Mendez-Liter J.A."/>
            <person name="Nieto-Dominguez M."/>
            <person name="Alonso L."/>
            <person name="Gil-Munoz J."/>
            <person name="Barriuso J."/>
            <person name="Prieto A."/>
            <person name="Martinez M.J."/>
        </authorList>
    </citation>
    <scope>NUCLEOTIDE SEQUENCE [LARGE SCALE GENOMIC DNA]</scope>
    <source>
        <strain evidence="2 3">CIB</strain>
    </source>
</reference>
<dbReference type="GeneID" id="63795787"/>
<evidence type="ECO:0000313" key="3">
    <source>
        <dbReference type="Proteomes" id="UP000249363"/>
    </source>
</evidence>
<dbReference type="PANTHER" id="PTHR43441">
    <property type="entry name" value="RIBOSOMAL-PROTEIN-SERINE ACETYLTRANSFERASE"/>
    <property type="match status" value="1"/>
</dbReference>
<accession>A0A364L416</accession>
<dbReference type="EMBL" id="MIKG01000012">
    <property type="protein sequence ID" value="RAO70559.1"/>
    <property type="molecule type" value="Genomic_DNA"/>
</dbReference>
<dbReference type="OrthoDB" id="64477at2759"/>
<dbReference type="PROSITE" id="PS51186">
    <property type="entry name" value="GNAT"/>
    <property type="match status" value="1"/>
</dbReference>
<dbReference type="InterPro" id="IPR016181">
    <property type="entry name" value="Acyl_CoA_acyltransferase"/>
</dbReference>
<dbReference type="CDD" id="cd04301">
    <property type="entry name" value="NAT_SF"/>
    <property type="match status" value="1"/>
</dbReference>
<dbReference type="InterPro" id="IPR000182">
    <property type="entry name" value="GNAT_dom"/>
</dbReference>
<dbReference type="GO" id="GO:1990189">
    <property type="term" value="F:protein N-terminal-serine acetyltransferase activity"/>
    <property type="evidence" value="ECO:0007669"/>
    <property type="project" value="TreeGrafter"/>
</dbReference>
<dbReference type="GO" id="GO:0005737">
    <property type="term" value="C:cytoplasm"/>
    <property type="evidence" value="ECO:0007669"/>
    <property type="project" value="TreeGrafter"/>
</dbReference>
<comment type="caution">
    <text evidence="2">The sequence shown here is derived from an EMBL/GenBank/DDBJ whole genome shotgun (WGS) entry which is preliminary data.</text>
</comment>
<sequence>MAGAFKSARLTYRAIENNDKDNAFIHSLRLESGSRATNEPTLFKPVNKASTVLAAAEIRDESYMAVLICLPADDFEPERPIGRIDLHPEPKKLLQHHRNAEVGIQIKEEYQRRGYGTEAIEWILEWAFKYGGLHRVAMSSFSFSPGARRLYERLGFVYEGLLREVMWFDGGWHDIVCQSMLEDEWRKRQEKTE</sequence>
<feature type="domain" description="N-acetyltransferase" evidence="1">
    <location>
        <begin position="10"/>
        <end position="182"/>
    </location>
</feature>
<dbReference type="PANTHER" id="PTHR43441:SF11">
    <property type="entry name" value="RIBOSOMAL-PROTEIN-SERINE ACETYLTRANSFERASE"/>
    <property type="match status" value="1"/>
</dbReference>
<keyword evidence="3" id="KW-1185">Reference proteome</keyword>
<evidence type="ECO:0000259" key="1">
    <source>
        <dbReference type="PROSITE" id="PS51186"/>
    </source>
</evidence>
<dbReference type="RefSeq" id="XP_040735075.1">
    <property type="nucleotide sequence ID" value="XM_040879172.1"/>
</dbReference>
<organism evidence="2 3">
    <name type="scientific">Talaromyces amestolkiae</name>
    <dbReference type="NCBI Taxonomy" id="1196081"/>
    <lineage>
        <taxon>Eukaryota</taxon>
        <taxon>Fungi</taxon>
        <taxon>Dikarya</taxon>
        <taxon>Ascomycota</taxon>
        <taxon>Pezizomycotina</taxon>
        <taxon>Eurotiomycetes</taxon>
        <taxon>Eurotiomycetidae</taxon>
        <taxon>Eurotiales</taxon>
        <taxon>Trichocomaceae</taxon>
        <taxon>Talaromyces</taxon>
        <taxon>Talaromyces sect. Talaromyces</taxon>
    </lineage>
</organism>
<proteinExistence type="predicted"/>
<name>A0A364L416_TALAM</name>
<dbReference type="SUPFAM" id="SSF55729">
    <property type="entry name" value="Acyl-CoA N-acyltransferases (Nat)"/>
    <property type="match status" value="1"/>
</dbReference>
<dbReference type="Pfam" id="PF00583">
    <property type="entry name" value="Acetyltransf_1"/>
    <property type="match status" value="1"/>
</dbReference>
<dbReference type="GO" id="GO:0008999">
    <property type="term" value="F:protein-N-terminal-alanine acetyltransferase activity"/>
    <property type="evidence" value="ECO:0007669"/>
    <property type="project" value="TreeGrafter"/>
</dbReference>
<dbReference type="AlphaFoldDB" id="A0A364L416"/>
<gene>
    <name evidence="2" type="ORF">BHQ10_006571</name>
</gene>